<proteinExistence type="predicted"/>
<comment type="caution">
    <text evidence="1">The sequence shown here is derived from an EMBL/GenBank/DDBJ whole genome shotgun (WGS) entry which is preliminary data.</text>
</comment>
<keyword evidence="2" id="KW-1185">Reference proteome</keyword>
<dbReference type="Proteomes" id="UP000738349">
    <property type="component" value="Unassembled WGS sequence"/>
</dbReference>
<sequence>MQHHQADYDATFWIQASKEASINRDFLAIHRLLPETTPLPFDPTPKAVLQAVLMWFARDSGKYLMTFDEAGHLQETHKDYVDISKYSPRSSSLHIIITSRLSIVNSLSTFEGVRVSELDETQSIDHIVVQKFRHHGRTQGLRLR</sequence>
<protein>
    <submittedName>
        <fullName evidence="1">Uncharacterized protein</fullName>
    </submittedName>
</protein>
<reference evidence="1" key="1">
    <citation type="journal article" date="2021" name="Nat. Commun.">
        <title>Genetic determinants of endophytism in the Arabidopsis root mycobiome.</title>
        <authorList>
            <person name="Mesny F."/>
            <person name="Miyauchi S."/>
            <person name="Thiergart T."/>
            <person name="Pickel B."/>
            <person name="Atanasova L."/>
            <person name="Karlsson M."/>
            <person name="Huettel B."/>
            <person name="Barry K.W."/>
            <person name="Haridas S."/>
            <person name="Chen C."/>
            <person name="Bauer D."/>
            <person name="Andreopoulos W."/>
            <person name="Pangilinan J."/>
            <person name="LaButti K."/>
            <person name="Riley R."/>
            <person name="Lipzen A."/>
            <person name="Clum A."/>
            <person name="Drula E."/>
            <person name="Henrissat B."/>
            <person name="Kohler A."/>
            <person name="Grigoriev I.V."/>
            <person name="Martin F.M."/>
            <person name="Hacquard S."/>
        </authorList>
    </citation>
    <scope>NUCLEOTIDE SEQUENCE</scope>
    <source>
        <strain evidence="1">MPI-CAGE-AT-0147</strain>
    </source>
</reference>
<evidence type="ECO:0000313" key="1">
    <source>
        <dbReference type="EMBL" id="KAH7160646.1"/>
    </source>
</evidence>
<name>A0A9P9JGJ8_9HYPO</name>
<evidence type="ECO:0000313" key="2">
    <source>
        <dbReference type="Proteomes" id="UP000738349"/>
    </source>
</evidence>
<organism evidence="1 2">
    <name type="scientific">Dactylonectria macrodidyma</name>
    <dbReference type="NCBI Taxonomy" id="307937"/>
    <lineage>
        <taxon>Eukaryota</taxon>
        <taxon>Fungi</taxon>
        <taxon>Dikarya</taxon>
        <taxon>Ascomycota</taxon>
        <taxon>Pezizomycotina</taxon>
        <taxon>Sordariomycetes</taxon>
        <taxon>Hypocreomycetidae</taxon>
        <taxon>Hypocreales</taxon>
        <taxon>Nectriaceae</taxon>
        <taxon>Dactylonectria</taxon>
    </lineage>
</organism>
<dbReference type="AlphaFoldDB" id="A0A9P9JGJ8"/>
<accession>A0A9P9JGJ8</accession>
<dbReference type="OrthoDB" id="5086500at2759"/>
<dbReference type="EMBL" id="JAGMUV010000004">
    <property type="protein sequence ID" value="KAH7160646.1"/>
    <property type="molecule type" value="Genomic_DNA"/>
</dbReference>
<gene>
    <name evidence="1" type="ORF">EDB81DRAFT_923750</name>
</gene>